<feature type="transmembrane region" description="Helical" evidence="1">
    <location>
        <begin position="44"/>
        <end position="64"/>
    </location>
</feature>
<sequence>MTTVGPIARRVAICAVFTSAAFPPGVDSREMASRPAAEAVARIHVGVCLMIAHLLAVAAARVAVTRGVLTVTDAAVVGIVAASLHACSSGTHLAARLGGKRNVDAMYKGDGLVMKQKSRMRRCVWICLLL</sequence>
<dbReference type="Proteomes" id="UP001172155">
    <property type="component" value="Unassembled WGS sequence"/>
</dbReference>
<protein>
    <submittedName>
        <fullName evidence="2">Uncharacterized protein</fullName>
    </submittedName>
</protein>
<gene>
    <name evidence="2" type="ORF">B0T18DRAFT_207399</name>
</gene>
<proteinExistence type="predicted"/>
<keyword evidence="1" id="KW-1133">Transmembrane helix</keyword>
<evidence type="ECO:0000313" key="3">
    <source>
        <dbReference type="Proteomes" id="UP001172155"/>
    </source>
</evidence>
<evidence type="ECO:0000313" key="2">
    <source>
        <dbReference type="EMBL" id="KAK0740341.1"/>
    </source>
</evidence>
<dbReference type="AlphaFoldDB" id="A0AA40JZ54"/>
<dbReference type="EMBL" id="JAUKUD010000006">
    <property type="protein sequence ID" value="KAK0740341.1"/>
    <property type="molecule type" value="Genomic_DNA"/>
</dbReference>
<evidence type="ECO:0000256" key="1">
    <source>
        <dbReference type="SAM" id="Phobius"/>
    </source>
</evidence>
<accession>A0AA40JZ54</accession>
<reference evidence="2" key="1">
    <citation type="submission" date="2023-06" db="EMBL/GenBank/DDBJ databases">
        <title>Genome-scale phylogeny and comparative genomics of the fungal order Sordariales.</title>
        <authorList>
            <consortium name="Lawrence Berkeley National Laboratory"/>
            <person name="Hensen N."/>
            <person name="Bonometti L."/>
            <person name="Westerberg I."/>
            <person name="Brannstrom I.O."/>
            <person name="Guillou S."/>
            <person name="Cros-Aarteil S."/>
            <person name="Calhoun S."/>
            <person name="Haridas S."/>
            <person name="Kuo A."/>
            <person name="Mondo S."/>
            <person name="Pangilinan J."/>
            <person name="Riley R."/>
            <person name="LaButti K."/>
            <person name="Andreopoulos B."/>
            <person name="Lipzen A."/>
            <person name="Chen C."/>
            <person name="Yanf M."/>
            <person name="Daum C."/>
            <person name="Ng V."/>
            <person name="Clum A."/>
            <person name="Steindorff A."/>
            <person name="Ohm R."/>
            <person name="Martin F."/>
            <person name="Silar P."/>
            <person name="Natvig D."/>
            <person name="Lalanne C."/>
            <person name="Gautier V."/>
            <person name="Ament-velasquez S.L."/>
            <person name="Kruys A."/>
            <person name="Hutchinson M.I."/>
            <person name="Powell A.J."/>
            <person name="Barry K."/>
            <person name="Miller A.N."/>
            <person name="Grigoriev I.V."/>
            <person name="Debuchy R."/>
            <person name="Gladieux P."/>
            <person name="Thoren M.H."/>
            <person name="Johannesson H."/>
        </authorList>
    </citation>
    <scope>NUCLEOTIDE SEQUENCE</scope>
    <source>
        <strain evidence="2">SMH3187-1</strain>
    </source>
</reference>
<keyword evidence="3" id="KW-1185">Reference proteome</keyword>
<name>A0AA40JZ54_9PEZI</name>
<organism evidence="2 3">
    <name type="scientific">Schizothecium vesticola</name>
    <dbReference type="NCBI Taxonomy" id="314040"/>
    <lineage>
        <taxon>Eukaryota</taxon>
        <taxon>Fungi</taxon>
        <taxon>Dikarya</taxon>
        <taxon>Ascomycota</taxon>
        <taxon>Pezizomycotina</taxon>
        <taxon>Sordariomycetes</taxon>
        <taxon>Sordariomycetidae</taxon>
        <taxon>Sordariales</taxon>
        <taxon>Schizotheciaceae</taxon>
        <taxon>Schizothecium</taxon>
    </lineage>
</organism>
<keyword evidence="1" id="KW-0472">Membrane</keyword>
<comment type="caution">
    <text evidence="2">The sequence shown here is derived from an EMBL/GenBank/DDBJ whole genome shotgun (WGS) entry which is preliminary data.</text>
</comment>
<keyword evidence="1" id="KW-0812">Transmembrane</keyword>